<dbReference type="OrthoDB" id="2680196at2759"/>
<feature type="non-terminal residue" evidence="1">
    <location>
        <position position="1"/>
    </location>
</feature>
<dbReference type="EMBL" id="KN832099">
    <property type="protein sequence ID" value="KIN94404.1"/>
    <property type="molecule type" value="Genomic_DNA"/>
</dbReference>
<proteinExistence type="predicted"/>
<reference evidence="1 2" key="1">
    <citation type="submission" date="2014-04" db="EMBL/GenBank/DDBJ databases">
        <authorList>
            <consortium name="DOE Joint Genome Institute"/>
            <person name="Kuo A."/>
            <person name="Kohler A."/>
            <person name="Costa M.D."/>
            <person name="Nagy L.G."/>
            <person name="Floudas D."/>
            <person name="Copeland A."/>
            <person name="Barry K.W."/>
            <person name="Cichocki N."/>
            <person name="Veneault-Fourrey C."/>
            <person name="LaButti K."/>
            <person name="Lindquist E.A."/>
            <person name="Lipzen A."/>
            <person name="Lundell T."/>
            <person name="Morin E."/>
            <person name="Murat C."/>
            <person name="Sun H."/>
            <person name="Tunlid A."/>
            <person name="Henrissat B."/>
            <person name="Grigoriev I.V."/>
            <person name="Hibbett D.S."/>
            <person name="Martin F."/>
            <person name="Nordberg H.P."/>
            <person name="Cantor M.N."/>
            <person name="Hua S.X."/>
        </authorList>
    </citation>
    <scope>NUCLEOTIDE SEQUENCE [LARGE SCALE GENOMIC DNA]</scope>
    <source>
        <strain evidence="1 2">Marx 270</strain>
    </source>
</reference>
<evidence type="ECO:0008006" key="3">
    <source>
        <dbReference type="Google" id="ProtNLM"/>
    </source>
</evidence>
<accession>A0A0C3MZX0</accession>
<feature type="non-terminal residue" evidence="1">
    <location>
        <position position="152"/>
    </location>
</feature>
<dbReference type="Proteomes" id="UP000054217">
    <property type="component" value="Unassembled WGS sequence"/>
</dbReference>
<evidence type="ECO:0000313" key="2">
    <source>
        <dbReference type="Proteomes" id="UP000054217"/>
    </source>
</evidence>
<reference evidence="2" key="2">
    <citation type="submission" date="2015-01" db="EMBL/GenBank/DDBJ databases">
        <title>Evolutionary Origins and Diversification of the Mycorrhizal Mutualists.</title>
        <authorList>
            <consortium name="DOE Joint Genome Institute"/>
            <consortium name="Mycorrhizal Genomics Consortium"/>
            <person name="Kohler A."/>
            <person name="Kuo A."/>
            <person name="Nagy L.G."/>
            <person name="Floudas D."/>
            <person name="Copeland A."/>
            <person name="Barry K.W."/>
            <person name="Cichocki N."/>
            <person name="Veneault-Fourrey C."/>
            <person name="LaButti K."/>
            <person name="Lindquist E.A."/>
            <person name="Lipzen A."/>
            <person name="Lundell T."/>
            <person name="Morin E."/>
            <person name="Murat C."/>
            <person name="Riley R."/>
            <person name="Ohm R."/>
            <person name="Sun H."/>
            <person name="Tunlid A."/>
            <person name="Henrissat B."/>
            <person name="Grigoriev I.V."/>
            <person name="Hibbett D.S."/>
            <person name="Martin F."/>
        </authorList>
    </citation>
    <scope>NUCLEOTIDE SEQUENCE [LARGE SCALE GENOMIC DNA]</scope>
    <source>
        <strain evidence="2">Marx 270</strain>
    </source>
</reference>
<dbReference type="InParanoid" id="A0A0C3MZX0"/>
<name>A0A0C3MZX0_PISTI</name>
<dbReference type="HOGENOM" id="CLU_1726695_0_0_1"/>
<dbReference type="AlphaFoldDB" id="A0A0C3MZX0"/>
<organism evidence="1 2">
    <name type="scientific">Pisolithus tinctorius Marx 270</name>
    <dbReference type="NCBI Taxonomy" id="870435"/>
    <lineage>
        <taxon>Eukaryota</taxon>
        <taxon>Fungi</taxon>
        <taxon>Dikarya</taxon>
        <taxon>Basidiomycota</taxon>
        <taxon>Agaricomycotina</taxon>
        <taxon>Agaricomycetes</taxon>
        <taxon>Agaricomycetidae</taxon>
        <taxon>Boletales</taxon>
        <taxon>Sclerodermatineae</taxon>
        <taxon>Pisolithaceae</taxon>
        <taxon>Pisolithus</taxon>
    </lineage>
</organism>
<sequence length="152" mass="17401">GLHLAVGSQCIFHQALIACHTVRDPEIKRQTRINLALAQHAMRCLWGTTPPAPEVWKSVRNMDLPRNPCDFLWKNLHGCYKISKYWLKISLYEMRGTCLLCSKTESMPHILTKSMHSPFCAIIWPLAECLWSMCGSQWPIMSFGRILSTSLV</sequence>
<evidence type="ECO:0000313" key="1">
    <source>
        <dbReference type="EMBL" id="KIN94404.1"/>
    </source>
</evidence>
<gene>
    <name evidence="1" type="ORF">M404DRAFT_64557</name>
</gene>
<protein>
    <recommendedName>
        <fullName evidence="3">Reverse transcriptase zinc-binding domain-containing protein</fullName>
    </recommendedName>
</protein>
<keyword evidence="2" id="KW-1185">Reference proteome</keyword>